<dbReference type="EMBL" id="KI964025">
    <property type="protein sequence ID" value="EUC43558.1"/>
    <property type="molecule type" value="Genomic_DNA"/>
</dbReference>
<dbReference type="KEGG" id="bor:COCMIDRAFT_100514"/>
<dbReference type="PANTHER" id="PTHR10622:SF13">
    <property type="entry name" value="NACHT DOMAIN-CONTAINING PROTEIN"/>
    <property type="match status" value="1"/>
</dbReference>
<evidence type="ECO:0000313" key="3">
    <source>
        <dbReference type="Proteomes" id="UP000054032"/>
    </source>
</evidence>
<organism evidence="2 3">
    <name type="scientific">Bipolaris oryzae ATCC 44560</name>
    <dbReference type="NCBI Taxonomy" id="930090"/>
    <lineage>
        <taxon>Eukaryota</taxon>
        <taxon>Fungi</taxon>
        <taxon>Dikarya</taxon>
        <taxon>Ascomycota</taxon>
        <taxon>Pezizomycotina</taxon>
        <taxon>Dothideomycetes</taxon>
        <taxon>Pleosporomycetidae</taxon>
        <taxon>Pleosporales</taxon>
        <taxon>Pleosporineae</taxon>
        <taxon>Pleosporaceae</taxon>
        <taxon>Bipolaris</taxon>
    </lineage>
</organism>
<dbReference type="GeneID" id="19117691"/>
<evidence type="ECO:0000313" key="2">
    <source>
        <dbReference type="EMBL" id="EUC43558.1"/>
    </source>
</evidence>
<reference evidence="2 3" key="1">
    <citation type="journal article" date="2013" name="PLoS Genet.">
        <title>Comparative genome structure, secondary metabolite, and effector coding capacity across Cochliobolus pathogens.</title>
        <authorList>
            <person name="Condon B.J."/>
            <person name="Leng Y."/>
            <person name="Wu D."/>
            <person name="Bushley K.E."/>
            <person name="Ohm R.A."/>
            <person name="Otillar R."/>
            <person name="Martin J."/>
            <person name="Schackwitz W."/>
            <person name="Grimwood J."/>
            <person name="MohdZainudin N."/>
            <person name="Xue C."/>
            <person name="Wang R."/>
            <person name="Manning V.A."/>
            <person name="Dhillon B."/>
            <person name="Tu Z.J."/>
            <person name="Steffenson B.J."/>
            <person name="Salamov A."/>
            <person name="Sun H."/>
            <person name="Lowry S."/>
            <person name="LaButti K."/>
            <person name="Han J."/>
            <person name="Copeland A."/>
            <person name="Lindquist E."/>
            <person name="Barry K."/>
            <person name="Schmutz J."/>
            <person name="Baker S.E."/>
            <person name="Ciuffetti L.M."/>
            <person name="Grigoriev I.V."/>
            <person name="Zhong S."/>
            <person name="Turgeon B.G."/>
        </authorList>
    </citation>
    <scope>NUCLEOTIDE SEQUENCE [LARGE SCALE GENOMIC DNA]</scope>
    <source>
        <strain evidence="2 3">ATCC 44560</strain>
    </source>
</reference>
<accession>W6Z1H2</accession>
<keyword evidence="3" id="KW-1185">Reference proteome</keyword>
<dbReference type="PANTHER" id="PTHR10622">
    <property type="entry name" value="HET DOMAIN-CONTAINING PROTEIN"/>
    <property type="match status" value="1"/>
</dbReference>
<dbReference type="Proteomes" id="UP000054032">
    <property type="component" value="Unassembled WGS sequence"/>
</dbReference>
<gene>
    <name evidence="2" type="ORF">COCMIDRAFT_100514</name>
</gene>
<sequence>MRLLYDTSIGFALTGDLIGGDIPAYAILSHTWQEGEVTFADLEDSPHGGRAMAGYQKLYFCAQKAALDGLKYFWVDCCCIDKSNSVALEHAINSTFYYYQNAAKCYVYLSDVSTKEGKEISEDSDCRWQSVFWESRWFTLSWTLQELLASRSADFFSREGEKLGDKNILRQTLHEITGIATLALEGKPLADFSVREPLLWAANRRSTLKEGQIYSLLGIFGIKMTMVHGEGGWNACLRFWDEIFRRIEDYTILLCTKPSDTNNDRQSAVWTY</sequence>
<dbReference type="RefSeq" id="XP_007689918.1">
    <property type="nucleotide sequence ID" value="XM_007691728.1"/>
</dbReference>
<proteinExistence type="predicted"/>
<dbReference type="AlphaFoldDB" id="W6Z1H2"/>
<name>W6Z1H2_COCMI</name>
<feature type="domain" description="Heterokaryon incompatibility" evidence="1">
    <location>
        <begin position="25"/>
        <end position="121"/>
    </location>
</feature>
<dbReference type="HOGENOM" id="CLU_000288_138_0_1"/>
<dbReference type="Pfam" id="PF06985">
    <property type="entry name" value="HET"/>
    <property type="match status" value="1"/>
</dbReference>
<dbReference type="OrthoDB" id="20872at2759"/>
<dbReference type="InterPro" id="IPR010730">
    <property type="entry name" value="HET"/>
</dbReference>
<evidence type="ECO:0000259" key="1">
    <source>
        <dbReference type="Pfam" id="PF06985"/>
    </source>
</evidence>
<dbReference type="STRING" id="930090.W6Z1H2"/>
<protein>
    <recommendedName>
        <fullName evidence="1">Heterokaryon incompatibility domain-containing protein</fullName>
    </recommendedName>
</protein>